<proteinExistence type="predicted"/>
<evidence type="ECO:0000313" key="1">
    <source>
        <dbReference type="EMBL" id="OBS25067.1"/>
    </source>
</evidence>
<protein>
    <submittedName>
        <fullName evidence="1">Uncharacterized protein</fullName>
    </submittedName>
</protein>
<reference evidence="1 2" key="1">
    <citation type="submission" date="2016-06" db="EMBL/GenBank/DDBJ databases">
        <title>Living apart together: crosstalk between the core and supernumerary genomes in a fungal plant pathogen.</title>
        <authorList>
            <person name="Vanheule A."/>
            <person name="Audenaert K."/>
            <person name="Warris S."/>
            <person name="Van De Geest H."/>
            <person name="Schijlen E."/>
            <person name="Hofte M."/>
            <person name="De Saeger S."/>
            <person name="Haesaert G."/>
            <person name="Waalwijk C."/>
            <person name="Van Der Lee T."/>
        </authorList>
    </citation>
    <scope>NUCLEOTIDE SEQUENCE [LARGE SCALE GENOMIC DNA]</scope>
    <source>
        <strain evidence="1 2">2516</strain>
    </source>
</reference>
<sequence length="118" mass="13269">MESSQNISYNGGLVDQAFAILCRNDGHYTLDQAPIIQGAVETIFNHMEGADRLTKVEYVVLREYIARLHKDEQYLFASALANIIVISRPMGQMSEADSEFLHFTTILADAEVVKEMTK</sequence>
<name>A0A1B8AX52_FUSPO</name>
<keyword evidence="2" id="KW-1185">Reference proteome</keyword>
<organism evidence="1 2">
    <name type="scientific">Fusarium poae</name>
    <dbReference type="NCBI Taxonomy" id="36050"/>
    <lineage>
        <taxon>Eukaryota</taxon>
        <taxon>Fungi</taxon>
        <taxon>Dikarya</taxon>
        <taxon>Ascomycota</taxon>
        <taxon>Pezizomycotina</taxon>
        <taxon>Sordariomycetes</taxon>
        <taxon>Hypocreomycetidae</taxon>
        <taxon>Hypocreales</taxon>
        <taxon>Nectriaceae</taxon>
        <taxon>Fusarium</taxon>
    </lineage>
</organism>
<evidence type="ECO:0000313" key="2">
    <source>
        <dbReference type="Proteomes" id="UP000091967"/>
    </source>
</evidence>
<dbReference type="Proteomes" id="UP000091967">
    <property type="component" value="Unassembled WGS sequence"/>
</dbReference>
<accession>A0A1B8AX52</accession>
<gene>
    <name evidence="1" type="ORF">FPOA_05603</name>
</gene>
<dbReference type="EMBL" id="LYXU01000002">
    <property type="protein sequence ID" value="OBS25067.1"/>
    <property type="molecule type" value="Genomic_DNA"/>
</dbReference>
<comment type="caution">
    <text evidence="1">The sequence shown here is derived from an EMBL/GenBank/DDBJ whole genome shotgun (WGS) entry which is preliminary data.</text>
</comment>
<dbReference type="AlphaFoldDB" id="A0A1B8AX52"/>